<dbReference type="PANTHER" id="PTHR21666:SF263">
    <property type="entry name" value="MUREIN HYDROLASE ACTIVATOR NLPD"/>
    <property type="match status" value="1"/>
</dbReference>
<dbReference type="InterPro" id="IPR036779">
    <property type="entry name" value="LysM_dom_sf"/>
</dbReference>
<dbReference type="PROSITE" id="PS51782">
    <property type="entry name" value="LYSM"/>
    <property type="match status" value="2"/>
</dbReference>
<accession>A0ABT6MXV0</accession>
<dbReference type="Proteomes" id="UP001160625">
    <property type="component" value="Unassembled WGS sequence"/>
</dbReference>
<dbReference type="InterPro" id="IPR050570">
    <property type="entry name" value="Cell_wall_metabolism_enzyme"/>
</dbReference>
<sequence>MASRFGRWMIVSACIGVAGCIPHGTPPAGYGEPAAPRPPRQTAGTPYPADDTIRTTEIPSSVKQPTPSWLAKPVAADAVTIPDSTYVVKDGDTIRSIGNRTGAGSEAIAKANNIPAPFVVRTGERLKVPGGRYHLVRSGQSGIAIARAYGVEWSRIADLNDLQPPYTLRTGQRLLLPSDTEVARMTPEQRAQAFSLDIDDLATGSEPALSSNATPKAPTATPKKPLPKDEAVATPSNFTGRFQWPLSGAIIGRFGPAGDGRRNDGINIAAEKGEEIRAAADGVVAYAGSAIAVYGGLILIKHGDGWITAYGHAEQILVTRGQTVHRGDVIARAGATGSVNKPQLHFEIRNKRTPVDPLRYLPPSQN</sequence>
<dbReference type="SUPFAM" id="SSF51261">
    <property type="entry name" value="Duplicated hybrid motif"/>
    <property type="match status" value="1"/>
</dbReference>
<evidence type="ECO:0000256" key="1">
    <source>
        <dbReference type="ARBA" id="ARBA00038420"/>
    </source>
</evidence>
<comment type="caution">
    <text evidence="4">The sequence shown here is derived from an EMBL/GenBank/DDBJ whole genome shotgun (WGS) entry which is preliminary data.</text>
</comment>
<evidence type="ECO:0000313" key="5">
    <source>
        <dbReference type="Proteomes" id="UP001160625"/>
    </source>
</evidence>
<dbReference type="CDD" id="cd12797">
    <property type="entry name" value="M23_peptidase"/>
    <property type="match status" value="1"/>
</dbReference>
<dbReference type="EMBL" id="JARYGZ010000001">
    <property type="protein sequence ID" value="MDH7637822.1"/>
    <property type="molecule type" value="Genomic_DNA"/>
</dbReference>
<dbReference type="PROSITE" id="PS51257">
    <property type="entry name" value="PROKAR_LIPOPROTEIN"/>
    <property type="match status" value="1"/>
</dbReference>
<dbReference type="CDD" id="cd00118">
    <property type="entry name" value="LysM"/>
    <property type="match status" value="2"/>
</dbReference>
<evidence type="ECO:0000313" key="4">
    <source>
        <dbReference type="EMBL" id="MDH7637822.1"/>
    </source>
</evidence>
<dbReference type="RefSeq" id="WP_281043163.1">
    <property type="nucleotide sequence ID" value="NZ_JARYGZ010000001.1"/>
</dbReference>
<dbReference type="InterPro" id="IPR011055">
    <property type="entry name" value="Dup_hybrid_motif"/>
</dbReference>
<name>A0ABT6MXV0_9SPHN</name>
<proteinExistence type="inferred from homology"/>
<comment type="similarity">
    <text evidence="1">Belongs to the E.coli NlpD/Haemophilus LppB family.</text>
</comment>
<feature type="domain" description="LysM" evidence="3">
    <location>
        <begin position="132"/>
        <end position="176"/>
    </location>
</feature>
<dbReference type="Gene3D" id="3.10.350.10">
    <property type="entry name" value="LysM domain"/>
    <property type="match status" value="2"/>
</dbReference>
<dbReference type="Pfam" id="PF01476">
    <property type="entry name" value="LysM"/>
    <property type="match status" value="2"/>
</dbReference>
<dbReference type="InterPro" id="IPR018392">
    <property type="entry name" value="LysM"/>
</dbReference>
<gene>
    <name evidence="4" type="ORF">QGN17_03670</name>
</gene>
<dbReference type="SUPFAM" id="SSF54106">
    <property type="entry name" value="LysM domain"/>
    <property type="match status" value="1"/>
</dbReference>
<feature type="region of interest" description="Disordered" evidence="2">
    <location>
        <begin position="205"/>
        <end position="229"/>
    </location>
</feature>
<organism evidence="4 5">
    <name type="scientific">Sphingomonas oryzagri</name>
    <dbReference type="NCBI Taxonomy" id="3042314"/>
    <lineage>
        <taxon>Bacteria</taxon>
        <taxon>Pseudomonadati</taxon>
        <taxon>Pseudomonadota</taxon>
        <taxon>Alphaproteobacteria</taxon>
        <taxon>Sphingomonadales</taxon>
        <taxon>Sphingomonadaceae</taxon>
        <taxon>Sphingomonas</taxon>
    </lineage>
</organism>
<dbReference type="Pfam" id="PF01551">
    <property type="entry name" value="Peptidase_M23"/>
    <property type="match status" value="1"/>
</dbReference>
<evidence type="ECO:0000256" key="2">
    <source>
        <dbReference type="SAM" id="MobiDB-lite"/>
    </source>
</evidence>
<dbReference type="PANTHER" id="PTHR21666">
    <property type="entry name" value="PEPTIDASE-RELATED"/>
    <property type="match status" value="1"/>
</dbReference>
<keyword evidence="5" id="KW-1185">Reference proteome</keyword>
<evidence type="ECO:0000259" key="3">
    <source>
        <dbReference type="PROSITE" id="PS51782"/>
    </source>
</evidence>
<reference evidence="4" key="1">
    <citation type="submission" date="2023-04" db="EMBL/GenBank/DDBJ databases">
        <title>Sphingomonas sp. MAHUQ-71 isolated from rice field.</title>
        <authorList>
            <person name="Huq M.A."/>
        </authorList>
    </citation>
    <scope>NUCLEOTIDE SEQUENCE</scope>
    <source>
        <strain evidence="4">MAHUQ-71</strain>
    </source>
</reference>
<feature type="compositionally biased region" description="Low complexity" evidence="2">
    <location>
        <begin position="213"/>
        <end position="223"/>
    </location>
</feature>
<feature type="domain" description="LysM" evidence="3">
    <location>
        <begin position="84"/>
        <end position="128"/>
    </location>
</feature>
<dbReference type="Gene3D" id="2.70.70.10">
    <property type="entry name" value="Glucose Permease (Domain IIA)"/>
    <property type="match status" value="1"/>
</dbReference>
<protein>
    <submittedName>
        <fullName evidence="4">Peptidoglycan DD-metalloendopeptidase family protein</fullName>
    </submittedName>
</protein>
<dbReference type="SMART" id="SM00257">
    <property type="entry name" value="LysM"/>
    <property type="match status" value="2"/>
</dbReference>
<dbReference type="InterPro" id="IPR016047">
    <property type="entry name" value="M23ase_b-sheet_dom"/>
</dbReference>